<feature type="domain" description="Glycosyl hydrolase family 98 putative carbohydrate-binding module" evidence="7">
    <location>
        <begin position="486"/>
        <end position="633"/>
    </location>
</feature>
<evidence type="ECO:0000259" key="7">
    <source>
        <dbReference type="SMART" id="SM00776"/>
    </source>
</evidence>
<dbReference type="InterPro" id="IPR017853">
    <property type="entry name" value="GH"/>
</dbReference>
<evidence type="ECO:0000256" key="5">
    <source>
        <dbReference type="RuleBase" id="RU361168"/>
    </source>
</evidence>
<proteinExistence type="inferred from homology"/>
<dbReference type="Gene3D" id="2.60.120.1060">
    <property type="entry name" value="NPCBM/NEW2 domain"/>
    <property type="match status" value="1"/>
</dbReference>
<dbReference type="InterPro" id="IPR013785">
    <property type="entry name" value="Aldolase_TIM"/>
</dbReference>
<gene>
    <name evidence="8" type="ORF">J2792_003111</name>
</gene>
<reference evidence="8 9" key="1">
    <citation type="submission" date="2023-07" db="EMBL/GenBank/DDBJ databases">
        <title>Sorghum-associated microbial communities from plants grown in Nebraska, USA.</title>
        <authorList>
            <person name="Schachtman D."/>
        </authorList>
    </citation>
    <scope>NUCLEOTIDE SEQUENCE [LARGE SCALE GENOMIC DNA]</scope>
    <source>
        <strain evidence="8 9">DS1027</strain>
    </source>
</reference>
<dbReference type="InterPro" id="IPR013222">
    <property type="entry name" value="Glyco_hyd_98_carb-bd"/>
</dbReference>
<feature type="signal peptide" evidence="6">
    <location>
        <begin position="1"/>
        <end position="22"/>
    </location>
</feature>
<dbReference type="SUPFAM" id="SSF49785">
    <property type="entry name" value="Galactose-binding domain-like"/>
    <property type="match status" value="1"/>
</dbReference>
<evidence type="ECO:0000313" key="9">
    <source>
        <dbReference type="Proteomes" id="UP001184150"/>
    </source>
</evidence>
<evidence type="ECO:0000313" key="8">
    <source>
        <dbReference type="EMBL" id="MDR6512228.1"/>
    </source>
</evidence>
<dbReference type="InterPro" id="IPR013780">
    <property type="entry name" value="Glyco_hydro_b"/>
</dbReference>
<dbReference type="Pfam" id="PF08305">
    <property type="entry name" value="NPCBM"/>
    <property type="match status" value="1"/>
</dbReference>
<dbReference type="PROSITE" id="PS51257">
    <property type="entry name" value="PROKAR_LIPOPROTEIN"/>
    <property type="match status" value="1"/>
</dbReference>
<keyword evidence="2 6" id="KW-0732">Signal</keyword>
<name>A0ABU1MPF9_9SPHN</name>
<keyword evidence="9" id="KW-1185">Reference proteome</keyword>
<dbReference type="SUPFAM" id="SSF51011">
    <property type="entry name" value="Glycosyl hydrolase domain"/>
    <property type="match status" value="1"/>
</dbReference>
<organism evidence="8 9">
    <name type="scientific">Novosphingobium capsulatum</name>
    <dbReference type="NCBI Taxonomy" id="13688"/>
    <lineage>
        <taxon>Bacteria</taxon>
        <taxon>Pseudomonadati</taxon>
        <taxon>Pseudomonadota</taxon>
        <taxon>Alphaproteobacteria</taxon>
        <taxon>Sphingomonadales</taxon>
        <taxon>Sphingomonadaceae</taxon>
        <taxon>Novosphingobium</taxon>
    </lineage>
</organism>
<dbReference type="Proteomes" id="UP001184150">
    <property type="component" value="Unassembled WGS sequence"/>
</dbReference>
<dbReference type="EC" id="3.2.1.22" evidence="5"/>
<sequence>MTKLPLASFLAVLACLTPGCHAAAAPDPLAPTGRWSANTRGQAATPPMGWNSWNAFGAAVDETKLMASARLLVDSGLAAKGYRYVDIDDGWWLKRRMPDGRMLVRTANFPSATTADGGTSLRPLTDRLHAMGLKAGIYSDIGRNTCSQVFGGVDAPNLPEGTQAERETGLYGHVEQDIALYFREWNFDLIKVDGCGIRGLGPDNPRVKAGLYRPLGPVIDFDDLPRTDIAEVRRLYGAVADALARTRPAGDYVLSLCMWGSADVRSWGKDIGNISRTSEDISPTWARMLHNLDTTARRALYAHPGSWNDPDMLFIGKGEFDAAHMVEARSHLALWAMLNAPLLIGMDLRQATPDQIALLGWAQAIALNQDRAGNQAVLAYDSAEVQIYVKTLADGTKAVALLNRSDAPTHATLTAEHAKLTGTIATTDLWTGKTGSFTGETTVPLGPHETVLLKLVGRHRLANGLYLSEMPGSVNPAIDGVVQPQPDPLVHRGLLPWNDTRGGGEHPRYGGWGGAAVDTGPYGQQLQAGHEKLDTGIGILAGSRLEVRNAGHARFIARVGVDDAAWGNSGAVTFLVYGDGRLLAQSAPLHAGHALVPLAADVRGVHLIELVARPENASVAPDPVVWGEAALLN</sequence>
<dbReference type="RefSeq" id="WP_309805874.1">
    <property type="nucleotide sequence ID" value="NZ_JAVDRD010000008.1"/>
</dbReference>
<dbReference type="InterPro" id="IPR041233">
    <property type="entry name" value="Melibiase_C"/>
</dbReference>
<dbReference type="SMART" id="SM00776">
    <property type="entry name" value="NPCBM"/>
    <property type="match status" value="1"/>
</dbReference>
<comment type="caution">
    <text evidence="8">The sequence shown here is derived from an EMBL/GenBank/DDBJ whole genome shotgun (WGS) entry which is preliminary data.</text>
</comment>
<evidence type="ECO:0000256" key="6">
    <source>
        <dbReference type="SAM" id="SignalP"/>
    </source>
</evidence>
<dbReference type="PRINTS" id="PR00740">
    <property type="entry name" value="GLHYDRLASE27"/>
</dbReference>
<feature type="chain" id="PRO_5045528285" description="Alpha-galactosidase" evidence="6">
    <location>
        <begin position="23"/>
        <end position="633"/>
    </location>
</feature>
<dbReference type="CDD" id="cd14792">
    <property type="entry name" value="GH27"/>
    <property type="match status" value="1"/>
</dbReference>
<dbReference type="InterPro" id="IPR008979">
    <property type="entry name" value="Galactose-bd-like_sf"/>
</dbReference>
<dbReference type="Gene3D" id="3.20.20.70">
    <property type="entry name" value="Aldolase class I"/>
    <property type="match status" value="1"/>
</dbReference>
<dbReference type="EMBL" id="JAVDRD010000008">
    <property type="protein sequence ID" value="MDR6512228.1"/>
    <property type="molecule type" value="Genomic_DNA"/>
</dbReference>
<evidence type="ECO:0000256" key="4">
    <source>
        <dbReference type="ARBA" id="ARBA00023295"/>
    </source>
</evidence>
<dbReference type="SUPFAM" id="SSF51445">
    <property type="entry name" value="(Trans)glycosidases"/>
    <property type="match status" value="1"/>
</dbReference>
<keyword evidence="4 5" id="KW-0326">Glycosidase</keyword>
<dbReference type="Pfam" id="PF17801">
    <property type="entry name" value="Melibiase_C"/>
    <property type="match status" value="1"/>
</dbReference>
<dbReference type="PANTHER" id="PTHR11452">
    <property type="entry name" value="ALPHA-GALACTOSIDASE/ALPHA-N-ACETYLGALACTOSAMINIDASE"/>
    <property type="match status" value="1"/>
</dbReference>
<comment type="similarity">
    <text evidence="1 5">Belongs to the glycosyl hydrolase 27 family.</text>
</comment>
<comment type="catalytic activity">
    <reaction evidence="5">
        <text>Hydrolysis of terminal, non-reducing alpha-D-galactose residues in alpha-D-galactosides, including galactose oligosaccharides, galactomannans and galactolipids.</text>
        <dbReference type="EC" id="3.2.1.22"/>
    </reaction>
</comment>
<evidence type="ECO:0000256" key="3">
    <source>
        <dbReference type="ARBA" id="ARBA00022801"/>
    </source>
</evidence>
<accession>A0ABU1MPF9</accession>
<dbReference type="InterPro" id="IPR038637">
    <property type="entry name" value="NPCBM_sf"/>
</dbReference>
<dbReference type="PANTHER" id="PTHR11452:SF80">
    <property type="entry name" value="ALPHA-GALACTOSIDASE 1"/>
    <property type="match status" value="1"/>
</dbReference>
<keyword evidence="3 5" id="KW-0378">Hydrolase</keyword>
<dbReference type="Gene3D" id="2.60.40.1180">
    <property type="entry name" value="Golgi alpha-mannosidase II"/>
    <property type="match status" value="1"/>
</dbReference>
<evidence type="ECO:0000256" key="2">
    <source>
        <dbReference type="ARBA" id="ARBA00022729"/>
    </source>
</evidence>
<keyword evidence="5" id="KW-1015">Disulfide bond</keyword>
<protein>
    <recommendedName>
        <fullName evidence="5">Alpha-galactosidase</fullName>
        <ecNumber evidence="5">3.2.1.22</ecNumber>
    </recommendedName>
    <alternativeName>
        <fullName evidence="5">Melibiase</fullName>
    </alternativeName>
</protein>
<dbReference type="Pfam" id="PF16499">
    <property type="entry name" value="Melibiase_2"/>
    <property type="match status" value="2"/>
</dbReference>
<evidence type="ECO:0000256" key="1">
    <source>
        <dbReference type="ARBA" id="ARBA00009743"/>
    </source>
</evidence>
<dbReference type="InterPro" id="IPR002241">
    <property type="entry name" value="Glyco_hydro_27"/>
</dbReference>